<comment type="similarity">
    <text evidence="3">Belongs to the HARBI1 family.</text>
</comment>
<evidence type="ECO:0000256" key="1">
    <source>
        <dbReference type="ARBA" id="ARBA00001968"/>
    </source>
</evidence>
<dbReference type="Pfam" id="PF13359">
    <property type="entry name" value="DDE_Tnp_4"/>
    <property type="match status" value="1"/>
</dbReference>
<proteinExistence type="inferred from homology"/>
<feature type="domain" description="DDE Tnp4" evidence="9">
    <location>
        <begin position="98"/>
        <end position="151"/>
    </location>
</feature>
<reference evidence="10" key="1">
    <citation type="submission" date="2020-06" db="EMBL/GenBank/DDBJ databases">
        <authorList>
            <person name="Li T."/>
            <person name="Hu X."/>
            <person name="Zhang T."/>
            <person name="Song X."/>
            <person name="Zhang H."/>
            <person name="Dai N."/>
            <person name="Sheng W."/>
            <person name="Hou X."/>
            <person name="Wei L."/>
        </authorList>
    </citation>
    <scope>NUCLEOTIDE SEQUENCE</scope>
    <source>
        <strain evidence="10">KEN8</strain>
        <tissue evidence="10">Leaf</tissue>
    </source>
</reference>
<accession>A0AAW2R5Y9</accession>
<dbReference type="GO" id="GO:0046872">
    <property type="term" value="F:metal ion binding"/>
    <property type="evidence" value="ECO:0007669"/>
    <property type="project" value="UniProtKB-KW"/>
</dbReference>
<dbReference type="AlphaFoldDB" id="A0AAW2R5Y9"/>
<dbReference type="GO" id="GO:0016787">
    <property type="term" value="F:hydrolase activity"/>
    <property type="evidence" value="ECO:0007669"/>
    <property type="project" value="UniProtKB-KW"/>
</dbReference>
<reference evidence="10" key="2">
    <citation type="journal article" date="2024" name="Plant">
        <title>Genomic evolution and insights into agronomic trait innovations of Sesamum species.</title>
        <authorList>
            <person name="Miao H."/>
            <person name="Wang L."/>
            <person name="Qu L."/>
            <person name="Liu H."/>
            <person name="Sun Y."/>
            <person name="Le M."/>
            <person name="Wang Q."/>
            <person name="Wei S."/>
            <person name="Zheng Y."/>
            <person name="Lin W."/>
            <person name="Duan Y."/>
            <person name="Cao H."/>
            <person name="Xiong S."/>
            <person name="Wang X."/>
            <person name="Wei L."/>
            <person name="Li C."/>
            <person name="Ma Q."/>
            <person name="Ju M."/>
            <person name="Zhao R."/>
            <person name="Li G."/>
            <person name="Mu C."/>
            <person name="Tian Q."/>
            <person name="Mei H."/>
            <person name="Zhang T."/>
            <person name="Gao T."/>
            <person name="Zhang H."/>
        </authorList>
    </citation>
    <scope>NUCLEOTIDE SEQUENCE</scope>
    <source>
        <strain evidence="10">KEN8</strain>
    </source>
</reference>
<feature type="signal peptide" evidence="8">
    <location>
        <begin position="1"/>
        <end position="17"/>
    </location>
</feature>
<organism evidence="10">
    <name type="scientific">Sesamum calycinum</name>
    <dbReference type="NCBI Taxonomy" id="2727403"/>
    <lineage>
        <taxon>Eukaryota</taxon>
        <taxon>Viridiplantae</taxon>
        <taxon>Streptophyta</taxon>
        <taxon>Embryophyta</taxon>
        <taxon>Tracheophyta</taxon>
        <taxon>Spermatophyta</taxon>
        <taxon>Magnoliopsida</taxon>
        <taxon>eudicotyledons</taxon>
        <taxon>Gunneridae</taxon>
        <taxon>Pentapetalae</taxon>
        <taxon>asterids</taxon>
        <taxon>lamiids</taxon>
        <taxon>Lamiales</taxon>
        <taxon>Pedaliaceae</taxon>
        <taxon>Sesamum</taxon>
    </lineage>
</organism>
<evidence type="ECO:0000256" key="3">
    <source>
        <dbReference type="ARBA" id="ARBA00006958"/>
    </source>
</evidence>
<dbReference type="EMBL" id="JACGWM010000004">
    <property type="protein sequence ID" value="KAL0375627.1"/>
    <property type="molecule type" value="Genomic_DNA"/>
</dbReference>
<evidence type="ECO:0000313" key="10">
    <source>
        <dbReference type="EMBL" id="KAL0375627.1"/>
    </source>
</evidence>
<keyword evidence="6" id="KW-0378">Hydrolase</keyword>
<comment type="caution">
    <text evidence="10">The sequence shown here is derived from an EMBL/GenBank/DDBJ whole genome shotgun (WGS) entry which is preliminary data.</text>
</comment>
<keyword evidence="7" id="KW-0539">Nucleus</keyword>
<keyword evidence="5" id="KW-0479">Metal-binding</keyword>
<dbReference type="GO" id="GO:0005634">
    <property type="term" value="C:nucleus"/>
    <property type="evidence" value="ECO:0007669"/>
    <property type="project" value="UniProtKB-SubCell"/>
</dbReference>
<keyword evidence="4" id="KW-0540">Nuclease</keyword>
<comment type="cofactor">
    <cofactor evidence="1">
        <name>a divalent metal cation</name>
        <dbReference type="ChEBI" id="CHEBI:60240"/>
    </cofactor>
</comment>
<comment type="subcellular location">
    <subcellularLocation>
        <location evidence="2">Nucleus</location>
    </subcellularLocation>
</comment>
<dbReference type="PANTHER" id="PTHR22930:SF281">
    <property type="entry name" value="NUCLEASE"/>
    <property type="match status" value="1"/>
</dbReference>
<evidence type="ECO:0000256" key="7">
    <source>
        <dbReference type="ARBA" id="ARBA00023242"/>
    </source>
</evidence>
<dbReference type="GO" id="GO:0004518">
    <property type="term" value="F:nuclease activity"/>
    <property type="evidence" value="ECO:0007669"/>
    <property type="project" value="UniProtKB-KW"/>
</dbReference>
<keyword evidence="8" id="KW-0732">Signal</keyword>
<evidence type="ECO:0000256" key="6">
    <source>
        <dbReference type="ARBA" id="ARBA00022801"/>
    </source>
</evidence>
<evidence type="ECO:0000256" key="2">
    <source>
        <dbReference type="ARBA" id="ARBA00004123"/>
    </source>
</evidence>
<evidence type="ECO:0000259" key="9">
    <source>
        <dbReference type="Pfam" id="PF13359"/>
    </source>
</evidence>
<protein>
    <recommendedName>
        <fullName evidence="9">DDE Tnp4 domain-containing protein</fullName>
    </recommendedName>
</protein>
<evidence type="ECO:0000256" key="8">
    <source>
        <dbReference type="SAM" id="SignalP"/>
    </source>
</evidence>
<evidence type="ECO:0000256" key="4">
    <source>
        <dbReference type="ARBA" id="ARBA00022722"/>
    </source>
</evidence>
<sequence>MLRLSLILLARPLPVDDECQDSRWRWCKGCLGALDGTHIEARVPDSDKGSYRNRKGQISTKVPPMVVYCVMLYIDLRALKFQGYHLKEWDRGNGGPQSPHELFNLRHASARNVIERTFGLLKTRWGILRSSSYYPIRVQNQIIVACCLLHNFVRMEMPDDPLEGELSDEVDMPVDHGIEVVSTLDAIPQWTSWRDALAIDMYTEWTRRR</sequence>
<dbReference type="InterPro" id="IPR045249">
    <property type="entry name" value="HARBI1-like"/>
</dbReference>
<dbReference type="PANTHER" id="PTHR22930">
    <property type="match status" value="1"/>
</dbReference>
<name>A0AAW2R5Y9_9LAMI</name>
<evidence type="ECO:0000256" key="5">
    <source>
        <dbReference type="ARBA" id="ARBA00022723"/>
    </source>
</evidence>
<gene>
    <name evidence="10" type="ORF">Scaly_0680300</name>
</gene>
<dbReference type="InterPro" id="IPR027806">
    <property type="entry name" value="HARBI1_dom"/>
</dbReference>
<feature type="chain" id="PRO_5043610052" description="DDE Tnp4 domain-containing protein" evidence="8">
    <location>
        <begin position="18"/>
        <end position="209"/>
    </location>
</feature>